<dbReference type="InParanoid" id="G2YQW6"/>
<feature type="compositionally biased region" description="Low complexity" evidence="1">
    <location>
        <begin position="8"/>
        <end position="18"/>
    </location>
</feature>
<accession>G2YQW6</accession>
<name>G2YQW6_BOTF4</name>
<feature type="region of interest" description="Disordered" evidence="1">
    <location>
        <begin position="1"/>
        <end position="41"/>
    </location>
</feature>
<evidence type="ECO:0000313" key="3">
    <source>
        <dbReference type="Proteomes" id="UP000008177"/>
    </source>
</evidence>
<protein>
    <submittedName>
        <fullName evidence="2">Uncharacterized protein</fullName>
    </submittedName>
</protein>
<organism evidence="2 3">
    <name type="scientific">Botryotinia fuckeliana (strain T4)</name>
    <name type="common">Noble rot fungus</name>
    <name type="synonym">Botrytis cinerea</name>
    <dbReference type="NCBI Taxonomy" id="999810"/>
    <lineage>
        <taxon>Eukaryota</taxon>
        <taxon>Fungi</taxon>
        <taxon>Dikarya</taxon>
        <taxon>Ascomycota</taxon>
        <taxon>Pezizomycotina</taxon>
        <taxon>Leotiomycetes</taxon>
        <taxon>Helotiales</taxon>
        <taxon>Sclerotiniaceae</taxon>
        <taxon>Botrytis</taxon>
    </lineage>
</organism>
<dbReference type="STRING" id="999810.G2YQW6"/>
<dbReference type="Proteomes" id="UP000008177">
    <property type="component" value="Unplaced contigs"/>
</dbReference>
<gene>
    <name evidence="2" type="ORF">BofuT4_uP131940.1</name>
</gene>
<reference evidence="3" key="1">
    <citation type="journal article" date="2011" name="PLoS Genet.">
        <title>Genomic analysis of the necrotrophic fungal pathogens Sclerotinia sclerotiorum and Botrytis cinerea.</title>
        <authorList>
            <person name="Amselem J."/>
            <person name="Cuomo C.A."/>
            <person name="van Kan J.A."/>
            <person name="Viaud M."/>
            <person name="Benito E.P."/>
            <person name="Couloux A."/>
            <person name="Coutinho P.M."/>
            <person name="de Vries R.P."/>
            <person name="Dyer P.S."/>
            <person name="Fillinger S."/>
            <person name="Fournier E."/>
            <person name="Gout L."/>
            <person name="Hahn M."/>
            <person name="Kohn L."/>
            <person name="Lapalu N."/>
            <person name="Plummer K.M."/>
            <person name="Pradier J.M."/>
            <person name="Quevillon E."/>
            <person name="Sharon A."/>
            <person name="Simon A."/>
            <person name="ten Have A."/>
            <person name="Tudzynski B."/>
            <person name="Tudzynski P."/>
            <person name="Wincker P."/>
            <person name="Andrew M."/>
            <person name="Anthouard V."/>
            <person name="Beever R.E."/>
            <person name="Beffa R."/>
            <person name="Benoit I."/>
            <person name="Bouzid O."/>
            <person name="Brault B."/>
            <person name="Chen Z."/>
            <person name="Choquer M."/>
            <person name="Collemare J."/>
            <person name="Cotton P."/>
            <person name="Danchin E.G."/>
            <person name="Da Silva C."/>
            <person name="Gautier A."/>
            <person name="Giraud C."/>
            <person name="Giraud T."/>
            <person name="Gonzalez C."/>
            <person name="Grossetete S."/>
            <person name="Guldener U."/>
            <person name="Henrissat B."/>
            <person name="Howlett B.J."/>
            <person name="Kodira C."/>
            <person name="Kretschmer M."/>
            <person name="Lappartient A."/>
            <person name="Leroch M."/>
            <person name="Levis C."/>
            <person name="Mauceli E."/>
            <person name="Neuveglise C."/>
            <person name="Oeser B."/>
            <person name="Pearson M."/>
            <person name="Poulain J."/>
            <person name="Poussereau N."/>
            <person name="Quesneville H."/>
            <person name="Rascle C."/>
            <person name="Schumacher J."/>
            <person name="Segurens B."/>
            <person name="Sexton A."/>
            <person name="Silva E."/>
            <person name="Sirven C."/>
            <person name="Soanes D.M."/>
            <person name="Talbot N.J."/>
            <person name="Templeton M."/>
            <person name="Yandava C."/>
            <person name="Yarden O."/>
            <person name="Zeng Q."/>
            <person name="Rollins J.A."/>
            <person name="Lebrun M.H."/>
            <person name="Dickman M."/>
        </authorList>
    </citation>
    <scope>NUCLEOTIDE SEQUENCE [LARGE SCALE GENOMIC DNA]</scope>
    <source>
        <strain evidence="3">T4</strain>
    </source>
</reference>
<evidence type="ECO:0000313" key="2">
    <source>
        <dbReference type="EMBL" id="CCD54014.1"/>
    </source>
</evidence>
<dbReference type="HOGENOM" id="CLU_3106127_0_0_1"/>
<sequence>MSSPAGVPMGNPQLQNQPPQAPPPPPTNNNDPSENGVMVRPMRRRYIAIEL</sequence>
<evidence type="ECO:0000256" key="1">
    <source>
        <dbReference type="SAM" id="MobiDB-lite"/>
    </source>
</evidence>
<dbReference type="AlphaFoldDB" id="G2YQW6"/>
<dbReference type="EMBL" id="FQ790349">
    <property type="protein sequence ID" value="CCD54014.1"/>
    <property type="molecule type" value="Genomic_DNA"/>
</dbReference>
<proteinExistence type="predicted"/>